<dbReference type="GO" id="GO:0016301">
    <property type="term" value="F:kinase activity"/>
    <property type="evidence" value="ECO:0007669"/>
    <property type="project" value="UniProtKB-KW"/>
</dbReference>
<dbReference type="PANTHER" id="PTHR21599:SF0">
    <property type="entry name" value="GLYCERATE KINASE"/>
    <property type="match status" value="1"/>
</dbReference>
<comment type="similarity">
    <text evidence="1 4">Belongs to the glycerate kinase type-1 family.</text>
</comment>
<dbReference type="InterPro" id="IPR004381">
    <property type="entry name" value="Glycerate_kinase"/>
</dbReference>
<gene>
    <name evidence="5" type="ORF">IDM40_04325</name>
</gene>
<dbReference type="Gene3D" id="3.40.50.10350">
    <property type="entry name" value="Glycerate kinase, domain 1"/>
    <property type="match status" value="1"/>
</dbReference>
<organism evidence="5 6">
    <name type="scientific">Nocardiopsis coralli</name>
    <dbReference type="NCBI Taxonomy" id="2772213"/>
    <lineage>
        <taxon>Bacteria</taxon>
        <taxon>Bacillati</taxon>
        <taxon>Actinomycetota</taxon>
        <taxon>Actinomycetes</taxon>
        <taxon>Streptosporangiales</taxon>
        <taxon>Nocardiopsidaceae</taxon>
        <taxon>Nocardiopsis</taxon>
    </lineage>
</organism>
<evidence type="ECO:0000256" key="4">
    <source>
        <dbReference type="PIRNR" id="PIRNR006078"/>
    </source>
</evidence>
<evidence type="ECO:0000313" key="5">
    <source>
        <dbReference type="EMBL" id="MBE2997938.1"/>
    </source>
</evidence>
<sequence>MVHTRDEDSPVRVAVLPDSFKGSAHATDVAGAMAHGAERALSGRPGGVHIDTLPFADGGEGTLDALLGAWGTPVLTVETTDAIGRPVTARYGLSPDRTRGVVEAAEANGLPTVSDVPLRPRTATTRGIGPLVEALLDAGVEEILLCIGGSATTDGGTGLLTALGARFLDADGAELPDGGGSLTDLHSIDLDGLDPRARSVRWRIACDVTNPLVGERGAAAVFGPQKGAGDEDVRVLDAGLDRLADVLRHTTGTDVRGHEGMGAAGGLPAPLTAVLDAELVPGSRLVAETLDAERLLAEADLVITGEGRFDHQSLDGKVVDAVRRMTPDHVPVLVVAGSVAVGPEELESSGVTAALSIAEGPSTLEGLQGDALPAIIRTTYNGCRLLDHSLAPSRSKEPSP</sequence>
<keyword evidence="2 4" id="KW-0808">Transferase</keyword>
<dbReference type="InterPro" id="IPR036129">
    <property type="entry name" value="Glycerate_kinase_sf"/>
</dbReference>
<protein>
    <submittedName>
        <fullName evidence="5">Glycerate kinase</fullName>
    </submittedName>
</protein>
<dbReference type="EMBL" id="JADBGI010000003">
    <property type="protein sequence ID" value="MBE2997938.1"/>
    <property type="molecule type" value="Genomic_DNA"/>
</dbReference>
<evidence type="ECO:0000256" key="2">
    <source>
        <dbReference type="ARBA" id="ARBA00022679"/>
    </source>
</evidence>
<proteinExistence type="inferred from homology"/>
<reference evidence="5 6" key="1">
    <citation type="submission" date="2020-09" db="EMBL/GenBank/DDBJ databases">
        <title>Diversity and distribution of actinomycetes associated with coral in the coast of Hainan.</title>
        <authorList>
            <person name="Li F."/>
        </authorList>
    </citation>
    <scope>NUCLEOTIDE SEQUENCE [LARGE SCALE GENOMIC DNA]</scope>
    <source>
        <strain evidence="5 6">HNM0947</strain>
    </source>
</reference>
<dbReference type="InterPro" id="IPR018193">
    <property type="entry name" value="Glyc_kinase_flavodox-like_fold"/>
</dbReference>
<dbReference type="InterPro" id="IPR018197">
    <property type="entry name" value="Glycerate_kinase_RE-like"/>
</dbReference>
<dbReference type="NCBIfam" id="TIGR00045">
    <property type="entry name" value="glycerate kinase"/>
    <property type="match status" value="1"/>
</dbReference>
<keyword evidence="3 4" id="KW-0418">Kinase</keyword>
<dbReference type="PANTHER" id="PTHR21599">
    <property type="entry name" value="GLYCERATE KINASE"/>
    <property type="match status" value="1"/>
</dbReference>
<dbReference type="SUPFAM" id="SSF110738">
    <property type="entry name" value="Glycerate kinase I"/>
    <property type="match status" value="1"/>
</dbReference>
<accession>A0ABR9P266</accession>
<dbReference type="PIRSF" id="PIRSF006078">
    <property type="entry name" value="GlxK"/>
    <property type="match status" value="1"/>
</dbReference>
<evidence type="ECO:0000256" key="1">
    <source>
        <dbReference type="ARBA" id="ARBA00006284"/>
    </source>
</evidence>
<dbReference type="Gene3D" id="3.90.1510.10">
    <property type="entry name" value="Glycerate kinase, domain 2"/>
    <property type="match status" value="1"/>
</dbReference>
<dbReference type="Pfam" id="PF02595">
    <property type="entry name" value="Gly_kinase"/>
    <property type="match status" value="1"/>
</dbReference>
<keyword evidence="6" id="KW-1185">Reference proteome</keyword>
<evidence type="ECO:0000313" key="6">
    <source>
        <dbReference type="Proteomes" id="UP000806528"/>
    </source>
</evidence>
<evidence type="ECO:0000256" key="3">
    <source>
        <dbReference type="ARBA" id="ARBA00022777"/>
    </source>
</evidence>
<comment type="caution">
    <text evidence="5">The sequence shown here is derived from an EMBL/GenBank/DDBJ whole genome shotgun (WGS) entry which is preliminary data.</text>
</comment>
<name>A0ABR9P266_9ACTN</name>
<dbReference type="Proteomes" id="UP000806528">
    <property type="component" value="Unassembled WGS sequence"/>
</dbReference>